<dbReference type="PANTHER" id="PTHR22981:SF7">
    <property type="entry name" value="3-HYDROXYISOBUTYRATE DEHYDROGENASE, MITOCHONDRIAL"/>
    <property type="match status" value="1"/>
</dbReference>
<dbReference type="EMBL" id="JAICBX010000001">
    <property type="protein sequence ID" value="MBW8636138.1"/>
    <property type="molecule type" value="Genomic_DNA"/>
</dbReference>
<evidence type="ECO:0000256" key="2">
    <source>
        <dbReference type="ARBA" id="ARBA00023027"/>
    </source>
</evidence>
<gene>
    <name evidence="6" type="ORF">K1W69_02980</name>
</gene>
<protein>
    <submittedName>
        <fullName evidence="6">NAD(P)-dependent oxidoreductase</fullName>
    </submittedName>
</protein>
<dbReference type="PIRSF" id="PIRSF000103">
    <property type="entry name" value="HIBADH"/>
    <property type="match status" value="1"/>
</dbReference>
<dbReference type="InterPro" id="IPR013328">
    <property type="entry name" value="6PGD_dom2"/>
</dbReference>
<reference evidence="6" key="1">
    <citation type="submission" date="2021-08" db="EMBL/GenBank/DDBJ databases">
        <title>Hoeflea bacterium WL0058 sp. nov., isolated from the sediment.</title>
        <authorList>
            <person name="Wang L."/>
            <person name="Zhang D."/>
        </authorList>
    </citation>
    <scope>NUCLEOTIDE SEQUENCE</scope>
    <source>
        <strain evidence="6">WL0058</strain>
    </source>
</reference>
<feature type="domain" description="6-phosphogluconate dehydrogenase NADP-binding" evidence="4">
    <location>
        <begin position="11"/>
        <end position="168"/>
    </location>
</feature>
<dbReference type="PANTHER" id="PTHR22981">
    <property type="entry name" value="3-HYDROXYISOBUTYRATE DEHYDROGENASE-RELATED"/>
    <property type="match status" value="1"/>
</dbReference>
<dbReference type="Proteomes" id="UP001196509">
    <property type="component" value="Unassembled WGS sequence"/>
</dbReference>
<dbReference type="Pfam" id="PF03446">
    <property type="entry name" value="NAD_binding_2"/>
    <property type="match status" value="1"/>
</dbReference>
<keyword evidence="7" id="KW-1185">Reference proteome</keyword>
<feature type="active site" evidence="3">
    <location>
        <position position="178"/>
    </location>
</feature>
<feature type="domain" description="3-hydroxyisobutyrate dehydrogenase-like NAD-binding" evidence="5">
    <location>
        <begin position="175"/>
        <end position="286"/>
    </location>
</feature>
<name>A0AAE2ZGH0_9HYPH</name>
<evidence type="ECO:0000256" key="1">
    <source>
        <dbReference type="ARBA" id="ARBA00023002"/>
    </source>
</evidence>
<dbReference type="SUPFAM" id="SSF48179">
    <property type="entry name" value="6-phosphogluconate dehydrogenase C-terminal domain-like"/>
    <property type="match status" value="1"/>
</dbReference>
<dbReference type="InterPro" id="IPR036291">
    <property type="entry name" value="NAD(P)-bd_dom_sf"/>
</dbReference>
<dbReference type="GO" id="GO:0051287">
    <property type="term" value="F:NAD binding"/>
    <property type="evidence" value="ECO:0007669"/>
    <property type="project" value="InterPro"/>
</dbReference>
<dbReference type="GO" id="GO:0016616">
    <property type="term" value="F:oxidoreductase activity, acting on the CH-OH group of donors, NAD or NADP as acceptor"/>
    <property type="evidence" value="ECO:0007669"/>
    <property type="project" value="TreeGrafter"/>
</dbReference>
<sequence length="299" mass="31603">MTGRQKEWKRCGWIGLGAMGNPLSRRLLTAGYELQGCDPNPDAVRRIVDAGGHGARTPAELTAKAEIILSMVPNDAVLAEIVSGRDGIAGSIGPGQVYVDLSTVSPGASAAVAEAIAKTGASYVRCPVSGSTGNAENGTLTLLMSGPDDAVKDVEDVLARFGENRLYFGPGEEARIVKLMINMMVGVMPALIGEALEFGVRQGLPRDVAVDAINNSVAATPLSQYKSEMLKSGDWTPMANSNLVSKDMDLAMAIGKDQHIPLPFTAMVRQYYAMLQAGGNGGDDFFRVSTWPNWGGKND</sequence>
<dbReference type="InterPro" id="IPR008927">
    <property type="entry name" value="6-PGluconate_DH-like_C_sf"/>
</dbReference>
<dbReference type="Pfam" id="PF14833">
    <property type="entry name" value="NAD_binding_11"/>
    <property type="match status" value="1"/>
</dbReference>
<evidence type="ECO:0000259" key="4">
    <source>
        <dbReference type="Pfam" id="PF03446"/>
    </source>
</evidence>
<dbReference type="InterPro" id="IPR006115">
    <property type="entry name" value="6PGDH_NADP-bd"/>
</dbReference>
<keyword evidence="1" id="KW-0560">Oxidoreductase</keyword>
<accession>A0AAE2ZGH0</accession>
<dbReference type="InterPro" id="IPR029154">
    <property type="entry name" value="HIBADH-like_NADP-bd"/>
</dbReference>
<evidence type="ECO:0000256" key="3">
    <source>
        <dbReference type="PIRSR" id="PIRSR000103-1"/>
    </source>
</evidence>
<organism evidence="6 7">
    <name type="scientific">Flavimaribacter sediminis</name>
    <dbReference type="NCBI Taxonomy" id="2865987"/>
    <lineage>
        <taxon>Bacteria</taxon>
        <taxon>Pseudomonadati</taxon>
        <taxon>Pseudomonadota</taxon>
        <taxon>Alphaproteobacteria</taxon>
        <taxon>Hyphomicrobiales</taxon>
        <taxon>Rhizobiaceae</taxon>
        <taxon>Flavimaribacter</taxon>
    </lineage>
</organism>
<evidence type="ECO:0000259" key="5">
    <source>
        <dbReference type="Pfam" id="PF14833"/>
    </source>
</evidence>
<dbReference type="SUPFAM" id="SSF51735">
    <property type="entry name" value="NAD(P)-binding Rossmann-fold domains"/>
    <property type="match status" value="1"/>
</dbReference>
<dbReference type="RefSeq" id="WP_220226843.1">
    <property type="nucleotide sequence ID" value="NZ_JAICBX010000001.1"/>
</dbReference>
<dbReference type="Gene3D" id="1.10.1040.10">
    <property type="entry name" value="N-(1-d-carboxylethyl)-l-norvaline Dehydrogenase, domain 2"/>
    <property type="match status" value="1"/>
</dbReference>
<dbReference type="Gene3D" id="3.40.50.720">
    <property type="entry name" value="NAD(P)-binding Rossmann-like Domain"/>
    <property type="match status" value="1"/>
</dbReference>
<evidence type="ECO:0000313" key="6">
    <source>
        <dbReference type="EMBL" id="MBW8636138.1"/>
    </source>
</evidence>
<evidence type="ECO:0000313" key="7">
    <source>
        <dbReference type="Proteomes" id="UP001196509"/>
    </source>
</evidence>
<dbReference type="InterPro" id="IPR015815">
    <property type="entry name" value="HIBADH-related"/>
</dbReference>
<dbReference type="GO" id="GO:0050661">
    <property type="term" value="F:NADP binding"/>
    <property type="evidence" value="ECO:0007669"/>
    <property type="project" value="InterPro"/>
</dbReference>
<comment type="caution">
    <text evidence="6">The sequence shown here is derived from an EMBL/GenBank/DDBJ whole genome shotgun (WGS) entry which is preliminary data.</text>
</comment>
<dbReference type="AlphaFoldDB" id="A0AAE2ZGH0"/>
<keyword evidence="2" id="KW-0520">NAD</keyword>
<proteinExistence type="predicted"/>